<keyword evidence="3 5" id="KW-0732">Signal</keyword>
<dbReference type="EMBL" id="JAUZEE010000010">
    <property type="protein sequence ID" value="MDP4302286.1"/>
    <property type="molecule type" value="Genomic_DNA"/>
</dbReference>
<dbReference type="PANTHER" id="PTHR43032">
    <property type="entry name" value="PROTEIN-METHIONINE-SULFOXIDE REDUCTASE"/>
    <property type="match status" value="1"/>
</dbReference>
<feature type="binding site" evidence="5">
    <location>
        <begin position="253"/>
        <end position="255"/>
    </location>
    <ligand>
        <name>Mo-molybdopterin</name>
        <dbReference type="ChEBI" id="CHEBI:71302"/>
    </ligand>
</feature>
<sequence>MPSHRFNPRSTGHLHPVPSEITPLAVYADRRRWLQQAGLGVAAGATALSGLPVLAQGAAMVTRPGKRAALPGARSAVAGAVVMDKLTEFDNAAGYNNFYEFGTDKADPARNAQKFVTRPWTVSVEGECNKPGVFDLEALLKLAPMEERIYRMRCVEGWSMVIPWVGWSVAELLRKVEPRGNAKFVEFVTLADPKQMPFVGSRTLDWPYVEGLRLDEAMHPLTLMAFGMYGEVLPNQNGAPLRLVVPWKYGFKGAKSIVKIRLVEKQPATAWVKAAAQEYGFYSNVNPAVDHPRWSQATERRIGEDGVFAKKRPTLMFNGYEAQVGQLYAGMDLKKNY</sequence>
<feature type="binding site" evidence="5">
    <location>
        <begin position="99"/>
        <end position="100"/>
    </location>
    <ligand>
        <name>Mo-molybdopterin</name>
        <dbReference type="ChEBI" id="CHEBI:71302"/>
    </ligand>
</feature>
<evidence type="ECO:0000259" key="6">
    <source>
        <dbReference type="Pfam" id="PF00174"/>
    </source>
</evidence>
<keyword evidence="8" id="KW-1185">Reference proteome</keyword>
<comment type="catalytic activity">
    <reaction evidence="5">
        <text>L-methionyl-[protein] + a quinone + H2O = L-methionyl-(R)-S-oxide-[protein] + a quinol</text>
        <dbReference type="Rhea" id="RHEA:51296"/>
        <dbReference type="Rhea" id="RHEA-COMP:12313"/>
        <dbReference type="Rhea" id="RHEA-COMP:12314"/>
        <dbReference type="ChEBI" id="CHEBI:15377"/>
        <dbReference type="ChEBI" id="CHEBI:16044"/>
        <dbReference type="ChEBI" id="CHEBI:24646"/>
        <dbReference type="ChEBI" id="CHEBI:45764"/>
        <dbReference type="ChEBI" id="CHEBI:132124"/>
    </reaction>
</comment>
<feature type="binding site" evidence="5">
    <location>
        <position position="242"/>
    </location>
    <ligand>
        <name>Mo-molybdopterin</name>
        <dbReference type="ChEBI" id="CHEBI:71302"/>
    </ligand>
</feature>
<dbReference type="Pfam" id="PF00174">
    <property type="entry name" value="Oxidored_molyb"/>
    <property type="match status" value="1"/>
</dbReference>
<dbReference type="PROSITE" id="PS51318">
    <property type="entry name" value="TAT"/>
    <property type="match status" value="1"/>
</dbReference>
<dbReference type="Gene3D" id="3.90.420.10">
    <property type="entry name" value="Oxidoreductase, molybdopterin-binding domain"/>
    <property type="match status" value="1"/>
</dbReference>
<feature type="binding site" evidence="5">
    <location>
        <position position="189"/>
    </location>
    <ligand>
        <name>Mo-molybdopterin</name>
        <dbReference type="ChEBI" id="CHEBI:71302"/>
    </ligand>
</feature>
<comment type="subunit">
    <text evidence="5">Heterodimer of a catalytic subunit (MsrP) and a heme-binding subunit (MsrQ).</text>
</comment>
<gene>
    <name evidence="5 7" type="primary">msrP</name>
    <name evidence="7" type="ORF">Q8X39_16740</name>
</gene>
<reference evidence="7 8" key="1">
    <citation type="submission" date="2023-08" db="EMBL/GenBank/DDBJ databases">
        <authorList>
            <person name="Roldan D.M."/>
            <person name="Menes R.J."/>
        </authorList>
    </citation>
    <scope>NUCLEOTIDE SEQUENCE [LARGE SCALE GENOMIC DNA]</scope>
    <source>
        <strain evidence="7 8">CCM 2812</strain>
    </source>
</reference>
<comment type="cofactor">
    <cofactor evidence="5">
        <name>Mo-molybdopterin</name>
        <dbReference type="ChEBI" id="CHEBI:71302"/>
    </cofactor>
    <text evidence="5">Binds 1 Mo-molybdopterin (Mo-MPT) cofactor per subunit.</text>
</comment>
<evidence type="ECO:0000256" key="2">
    <source>
        <dbReference type="ARBA" id="ARBA00022723"/>
    </source>
</evidence>
<accession>A0ABT9G722</accession>
<evidence type="ECO:0000256" key="4">
    <source>
        <dbReference type="ARBA" id="ARBA00023002"/>
    </source>
</evidence>
<keyword evidence="1 5" id="KW-0500">Molybdenum</keyword>
<dbReference type="GO" id="GO:0016491">
    <property type="term" value="F:oxidoreductase activity"/>
    <property type="evidence" value="ECO:0007669"/>
    <property type="project" value="UniProtKB-KW"/>
</dbReference>
<dbReference type="EC" id="1.8.5.-" evidence="5"/>
<feature type="domain" description="Oxidoreductase molybdopterin-binding" evidence="6">
    <location>
        <begin position="117"/>
        <end position="271"/>
    </location>
</feature>
<evidence type="ECO:0000313" key="7">
    <source>
        <dbReference type="EMBL" id="MDP4302286.1"/>
    </source>
</evidence>
<organism evidence="7 8">
    <name type="scientific">Leptothrix discophora</name>
    <dbReference type="NCBI Taxonomy" id="89"/>
    <lineage>
        <taxon>Bacteria</taxon>
        <taxon>Pseudomonadati</taxon>
        <taxon>Pseudomonadota</taxon>
        <taxon>Betaproteobacteria</taxon>
        <taxon>Burkholderiales</taxon>
        <taxon>Sphaerotilaceae</taxon>
        <taxon>Leptothrix</taxon>
    </lineage>
</organism>
<feature type="binding site" evidence="5">
    <location>
        <position position="237"/>
    </location>
    <ligand>
        <name>Mo-molybdopterin</name>
        <dbReference type="ChEBI" id="CHEBI:71302"/>
    </ligand>
</feature>
<dbReference type="SUPFAM" id="SSF56524">
    <property type="entry name" value="Oxidoreductase molybdopterin-binding domain"/>
    <property type="match status" value="1"/>
</dbReference>
<dbReference type="PANTHER" id="PTHR43032:SF3">
    <property type="entry name" value="PROTEIN-METHIONINE-SULFOXIDE REDUCTASE CATALYTIC SUBUNIT MSRP"/>
    <property type="match status" value="1"/>
</dbReference>
<dbReference type="InterPro" id="IPR006311">
    <property type="entry name" value="TAT_signal"/>
</dbReference>
<keyword evidence="2 5" id="KW-0479">Metal-binding</keyword>
<dbReference type="NCBIfam" id="NF003767">
    <property type="entry name" value="PRK05363.1"/>
    <property type="match status" value="1"/>
</dbReference>
<name>A0ABT9G722_LEPDI</name>
<dbReference type="InterPro" id="IPR036374">
    <property type="entry name" value="OxRdtase_Mopterin-bd_sf"/>
</dbReference>
<comment type="similarity">
    <text evidence="5">Belongs to the MsrP family.</text>
</comment>
<dbReference type="RefSeq" id="WP_305750828.1">
    <property type="nucleotide sequence ID" value="NZ_JAUZEE010000010.1"/>
</dbReference>
<proteinExistence type="inferred from homology"/>
<dbReference type="Proteomes" id="UP001235760">
    <property type="component" value="Unassembled WGS sequence"/>
</dbReference>
<evidence type="ECO:0000256" key="5">
    <source>
        <dbReference type="HAMAP-Rule" id="MF_01206"/>
    </source>
</evidence>
<comment type="function">
    <text evidence="5">Part of the MsrPQ system that repairs oxidized periplasmic proteins containing methionine sulfoxide residues (Met-O), using respiratory chain electrons. Thus protects these proteins from oxidative-stress damage caused by reactive species of oxygen and chlorine generated by the host defense mechanisms. MsrPQ is essential for the maintenance of envelope integrity under bleach stress, rescuing a wide series of structurally unrelated periplasmic proteins from methionine oxidation. The catalytic subunit MsrP is non-stereospecific, being able to reduce both (R-) and (S-) diastereoisomers of methionine sulfoxide.</text>
</comment>
<dbReference type="InterPro" id="IPR022867">
    <property type="entry name" value="MsrP"/>
</dbReference>
<comment type="caution">
    <text evidence="7">The sequence shown here is derived from an EMBL/GenBank/DDBJ whole genome shotgun (WGS) entry which is preliminary data.</text>
</comment>
<evidence type="ECO:0000313" key="8">
    <source>
        <dbReference type="Proteomes" id="UP001235760"/>
    </source>
</evidence>
<dbReference type="HAMAP" id="MF_01206">
    <property type="entry name" value="MsrP"/>
    <property type="match status" value="1"/>
</dbReference>
<feature type="binding site" evidence="5">
    <location>
        <position position="154"/>
    </location>
    <ligand>
        <name>Mo-molybdopterin</name>
        <dbReference type="ChEBI" id="CHEBI:71302"/>
    </ligand>
    <ligandPart>
        <name>Mo</name>
        <dbReference type="ChEBI" id="CHEBI:28685"/>
    </ligandPart>
</feature>
<keyword evidence="4 5" id="KW-0560">Oxidoreductase</keyword>
<dbReference type="InterPro" id="IPR000572">
    <property type="entry name" value="OxRdtase_Mopterin-bd_dom"/>
</dbReference>
<evidence type="ECO:0000256" key="3">
    <source>
        <dbReference type="ARBA" id="ARBA00022729"/>
    </source>
</evidence>
<comment type="catalytic activity">
    <reaction evidence="5">
        <text>L-methionyl-[protein] + a quinone + H2O = L-methionyl-(S)-S-oxide-[protein] + a quinol</text>
        <dbReference type="Rhea" id="RHEA:51292"/>
        <dbReference type="Rhea" id="RHEA-COMP:12313"/>
        <dbReference type="Rhea" id="RHEA-COMP:12315"/>
        <dbReference type="ChEBI" id="CHEBI:15377"/>
        <dbReference type="ChEBI" id="CHEBI:16044"/>
        <dbReference type="ChEBI" id="CHEBI:24646"/>
        <dbReference type="ChEBI" id="CHEBI:44120"/>
        <dbReference type="ChEBI" id="CHEBI:132124"/>
    </reaction>
</comment>
<protein>
    <recommendedName>
        <fullName evidence="5">Protein-methionine-sulfoxide reductase catalytic subunit MsrP</fullName>
        <ecNumber evidence="5">1.8.5.-</ecNumber>
    </recommendedName>
</protein>
<feature type="binding site" evidence="5">
    <location>
        <position position="96"/>
    </location>
    <ligand>
        <name>Mo-molybdopterin</name>
        <dbReference type="ChEBI" id="CHEBI:71302"/>
    </ligand>
</feature>
<evidence type="ECO:0000256" key="1">
    <source>
        <dbReference type="ARBA" id="ARBA00022505"/>
    </source>
</evidence>
<comment type="PTM">
    <text evidence="5">Predicted to be exported by the Tat system. The position of the signal peptide cleavage has not been experimentally proven.</text>
</comment>